<organism evidence="2 3">
    <name type="scientific">Nocardia mangyaensis</name>
    <dbReference type="NCBI Taxonomy" id="2213200"/>
    <lineage>
        <taxon>Bacteria</taxon>
        <taxon>Bacillati</taxon>
        <taxon>Actinomycetota</taxon>
        <taxon>Actinomycetes</taxon>
        <taxon>Mycobacteriales</taxon>
        <taxon>Nocardiaceae</taxon>
        <taxon>Nocardia</taxon>
    </lineage>
</organism>
<proteinExistence type="predicted"/>
<evidence type="ECO:0000313" key="2">
    <source>
        <dbReference type="EMBL" id="APE34603.1"/>
    </source>
</evidence>
<feature type="transmembrane region" description="Helical" evidence="1">
    <location>
        <begin position="7"/>
        <end position="29"/>
    </location>
</feature>
<protein>
    <submittedName>
        <fullName evidence="2">Uncharacterized protein</fullName>
    </submittedName>
</protein>
<keyword evidence="1" id="KW-0472">Membrane</keyword>
<sequence>MRNTHKTALWIVFTGLILAIIGGALYTYLQQSPHRIAIRHSEETTLIGYARVHFDSVCGNTGCSYETYYLVETGDDWVQKISGPGLSMGGRYTLGGPEPYNWGASGRYDDDCHMIARPLDPAVDPYDPANWDVDETSSKELRSGTLTAVKMVFGCGEDDS</sequence>
<keyword evidence="3" id="KW-1185">Reference proteome</keyword>
<gene>
    <name evidence="2" type="ORF">BOX37_12260</name>
</gene>
<dbReference type="EMBL" id="CP018082">
    <property type="protein sequence ID" value="APE34603.1"/>
    <property type="molecule type" value="Genomic_DNA"/>
</dbReference>
<keyword evidence="1" id="KW-0812">Transmembrane</keyword>
<evidence type="ECO:0000256" key="1">
    <source>
        <dbReference type="SAM" id="Phobius"/>
    </source>
</evidence>
<dbReference type="OrthoDB" id="9952216at2"/>
<accession>A0A1J0VRD2</accession>
<keyword evidence="1" id="KW-1133">Transmembrane helix</keyword>
<dbReference type="Proteomes" id="UP000183810">
    <property type="component" value="Chromosome"/>
</dbReference>
<reference evidence="2" key="1">
    <citation type="submission" date="2016-11" db="EMBL/GenBank/DDBJ databases">
        <authorList>
            <person name="Jaros S."/>
            <person name="Januszkiewicz K."/>
            <person name="Wedrychowicz H."/>
        </authorList>
    </citation>
    <scope>NUCLEOTIDE SEQUENCE [LARGE SCALE GENOMIC DNA]</scope>
    <source>
        <strain evidence="2">Y48</strain>
    </source>
</reference>
<dbReference type="AlphaFoldDB" id="A0A1J0VRD2"/>
<dbReference type="RefSeq" id="WP_071927786.1">
    <property type="nucleotide sequence ID" value="NZ_CP018082.1"/>
</dbReference>
<evidence type="ECO:0000313" key="3">
    <source>
        <dbReference type="Proteomes" id="UP000183810"/>
    </source>
</evidence>
<dbReference type="KEGG" id="nsl:BOX37_12260"/>
<name>A0A1J0VRD2_9NOCA</name>